<protein>
    <recommendedName>
        <fullName evidence="3">Malonyl-CoA:ACP transacylase (MAT) domain-containing protein</fullName>
    </recommendedName>
</protein>
<accession>A0A8H6UQB2</accession>
<keyword evidence="2" id="KW-0597">Phosphoprotein</keyword>
<feature type="domain" description="Malonyl-CoA:ACP transacylase (MAT)" evidence="3">
    <location>
        <begin position="1"/>
        <end position="177"/>
    </location>
</feature>
<dbReference type="SMART" id="SM00827">
    <property type="entry name" value="PKS_AT"/>
    <property type="match status" value="1"/>
</dbReference>
<reference evidence="4" key="1">
    <citation type="submission" date="2020-06" db="EMBL/GenBank/DDBJ databases">
        <title>Draft genome sequences of strains closely related to Aspergillus parafelis and Aspergillus hiratsukae.</title>
        <authorList>
            <person name="Dos Santos R.A.C."/>
            <person name="Rivero-Menendez O."/>
            <person name="Steenwyk J.L."/>
            <person name="Mead M.E."/>
            <person name="Goldman G.H."/>
            <person name="Alastruey-Izquierdo A."/>
            <person name="Rokas A."/>
        </authorList>
    </citation>
    <scope>NUCLEOTIDE SEQUENCE</scope>
    <source>
        <strain evidence="4">CNM-CM5623</strain>
    </source>
</reference>
<gene>
    <name evidence="4" type="ORF">CNMCM5623_004808</name>
</gene>
<organism evidence="4 5">
    <name type="scientific">Aspergillus felis</name>
    <dbReference type="NCBI Taxonomy" id="1287682"/>
    <lineage>
        <taxon>Eukaryota</taxon>
        <taxon>Fungi</taxon>
        <taxon>Dikarya</taxon>
        <taxon>Ascomycota</taxon>
        <taxon>Pezizomycotina</taxon>
        <taxon>Eurotiomycetes</taxon>
        <taxon>Eurotiomycetidae</taxon>
        <taxon>Eurotiales</taxon>
        <taxon>Aspergillaceae</taxon>
        <taxon>Aspergillus</taxon>
        <taxon>Aspergillus subgen. Fumigati</taxon>
    </lineage>
</organism>
<dbReference type="InterPro" id="IPR014043">
    <property type="entry name" value="Acyl_transferase_dom"/>
</dbReference>
<dbReference type="PANTHER" id="PTHR43775:SF37">
    <property type="entry name" value="SI:DKEY-61P9.11"/>
    <property type="match status" value="1"/>
</dbReference>
<dbReference type="Proteomes" id="UP000654922">
    <property type="component" value="Unassembled WGS sequence"/>
</dbReference>
<dbReference type="GO" id="GO:0044550">
    <property type="term" value="P:secondary metabolite biosynthetic process"/>
    <property type="evidence" value="ECO:0007669"/>
    <property type="project" value="TreeGrafter"/>
</dbReference>
<dbReference type="GO" id="GO:0006633">
    <property type="term" value="P:fatty acid biosynthetic process"/>
    <property type="evidence" value="ECO:0007669"/>
    <property type="project" value="TreeGrafter"/>
</dbReference>
<dbReference type="Pfam" id="PF00698">
    <property type="entry name" value="Acyl_transf_1"/>
    <property type="match status" value="1"/>
</dbReference>
<dbReference type="GO" id="GO:0004312">
    <property type="term" value="F:fatty acid synthase activity"/>
    <property type="evidence" value="ECO:0007669"/>
    <property type="project" value="TreeGrafter"/>
</dbReference>
<evidence type="ECO:0000259" key="3">
    <source>
        <dbReference type="SMART" id="SM00827"/>
    </source>
</evidence>
<dbReference type="SUPFAM" id="SSF52151">
    <property type="entry name" value="FabD/lysophospholipase-like"/>
    <property type="match status" value="1"/>
</dbReference>
<name>A0A8H6UQB2_9EURO</name>
<evidence type="ECO:0000256" key="2">
    <source>
        <dbReference type="ARBA" id="ARBA00022553"/>
    </source>
</evidence>
<keyword evidence="1" id="KW-0596">Phosphopantetheine</keyword>
<dbReference type="InterPro" id="IPR016035">
    <property type="entry name" value="Acyl_Trfase/lysoPLipase"/>
</dbReference>
<comment type="caution">
    <text evidence="4">The sequence shown here is derived from an EMBL/GenBank/DDBJ whole genome shotgun (WGS) entry which is preliminary data.</text>
</comment>
<proteinExistence type="predicted"/>
<dbReference type="AlphaFoldDB" id="A0A8H6UQB2"/>
<evidence type="ECO:0000313" key="5">
    <source>
        <dbReference type="Proteomes" id="UP000654922"/>
    </source>
</evidence>
<dbReference type="Gene3D" id="3.40.366.10">
    <property type="entry name" value="Malonyl-Coenzyme A Acyl Carrier Protein, domain 2"/>
    <property type="match status" value="1"/>
</dbReference>
<evidence type="ECO:0000313" key="4">
    <source>
        <dbReference type="EMBL" id="KAF7159470.1"/>
    </source>
</evidence>
<evidence type="ECO:0000256" key="1">
    <source>
        <dbReference type="ARBA" id="ARBA00022450"/>
    </source>
</evidence>
<dbReference type="PANTHER" id="PTHR43775">
    <property type="entry name" value="FATTY ACID SYNTHASE"/>
    <property type="match status" value="1"/>
</dbReference>
<dbReference type="InterPro" id="IPR050091">
    <property type="entry name" value="PKS_NRPS_Biosynth_Enz"/>
</dbReference>
<sequence>MILSYYRGQVTKFQSLPGAMAAVGIALRAPTLSGSPEALDRVLQQISREHPGSFCRRPYVPIAYHSHHMEKIGLAYEKLIKRHLVRNASMGVPMYSTITCDVIASPAELDADYWRRTLDSQVCFYPAVKSLVSQTTENRVFVEIGPHSTQSTPLRDIFRNCDGSSRLDYIPTLVRNRDQWICWRSMVAAGRFSQISHAIRGAMIEDTGTRPAWQENGEIENSDTTRFWESGRLNHQIKNRLGGTVLSLNAYAGF</sequence>
<dbReference type="InterPro" id="IPR001227">
    <property type="entry name" value="Ac_transferase_dom_sf"/>
</dbReference>
<dbReference type="EMBL" id="JACBAE010001379">
    <property type="protein sequence ID" value="KAF7159470.1"/>
    <property type="molecule type" value="Genomic_DNA"/>
</dbReference>